<name>A0A2P7QFS0_9SPHN</name>
<evidence type="ECO:0000313" key="3">
    <source>
        <dbReference type="Proteomes" id="UP000241167"/>
    </source>
</evidence>
<gene>
    <name evidence="2" type="ORF">C7I55_24120</name>
</gene>
<dbReference type="AlphaFoldDB" id="A0A2P7QFS0"/>
<evidence type="ECO:0000313" key="2">
    <source>
        <dbReference type="EMBL" id="PSJ36803.1"/>
    </source>
</evidence>
<accession>A0A2P7QFS0</accession>
<dbReference type="Proteomes" id="UP000241167">
    <property type="component" value="Unassembled WGS sequence"/>
</dbReference>
<keyword evidence="1" id="KW-0732">Signal</keyword>
<organism evidence="2 3">
    <name type="scientific">Allosphingosinicella deserti</name>
    <dbReference type="NCBI Taxonomy" id="2116704"/>
    <lineage>
        <taxon>Bacteria</taxon>
        <taxon>Pseudomonadati</taxon>
        <taxon>Pseudomonadota</taxon>
        <taxon>Alphaproteobacteria</taxon>
        <taxon>Sphingomonadales</taxon>
        <taxon>Sphingomonadaceae</taxon>
        <taxon>Allosphingosinicella</taxon>
    </lineage>
</organism>
<dbReference type="EMBL" id="PXYI01000011">
    <property type="protein sequence ID" value="PSJ36803.1"/>
    <property type="molecule type" value="Genomic_DNA"/>
</dbReference>
<evidence type="ECO:0000256" key="1">
    <source>
        <dbReference type="SAM" id="SignalP"/>
    </source>
</evidence>
<keyword evidence="3" id="KW-1185">Reference proteome</keyword>
<reference evidence="2 3" key="1">
    <citation type="submission" date="2018-03" db="EMBL/GenBank/DDBJ databases">
        <title>The draft genome of Sphingosinicella sp. GL-C-18.</title>
        <authorList>
            <person name="Liu L."/>
            <person name="Li L."/>
            <person name="Liang L."/>
            <person name="Zhang X."/>
            <person name="Wang T."/>
        </authorList>
    </citation>
    <scope>NUCLEOTIDE SEQUENCE [LARGE SCALE GENOMIC DNA]</scope>
    <source>
        <strain evidence="2 3">GL-C-18</strain>
    </source>
</reference>
<proteinExistence type="predicted"/>
<feature type="chain" id="PRO_5015172087" evidence="1">
    <location>
        <begin position="16"/>
        <end position="121"/>
    </location>
</feature>
<sequence>MLHLACLLWATSATAETTLGFLTSAHKEEIVKQVGTQLVDPTSAQFRWPPPREFGLYCAWVNDKNVYGKYKGFEPFFVIGGIVDVDGFIAGDVTLGSGDKRSIVENMCSNAGFDMSGPPLW</sequence>
<comment type="caution">
    <text evidence="2">The sequence shown here is derived from an EMBL/GenBank/DDBJ whole genome shotgun (WGS) entry which is preliminary data.</text>
</comment>
<feature type="signal peptide" evidence="1">
    <location>
        <begin position="1"/>
        <end position="15"/>
    </location>
</feature>
<protein>
    <submittedName>
        <fullName evidence="2">Uncharacterized protein</fullName>
    </submittedName>
</protein>